<feature type="domain" description="Xylanolytic transcriptional activator regulatory" evidence="9">
    <location>
        <begin position="682"/>
        <end position="763"/>
    </location>
</feature>
<dbReference type="InterPro" id="IPR007219">
    <property type="entry name" value="XnlR_reg_dom"/>
</dbReference>
<evidence type="ECO:0000256" key="4">
    <source>
        <dbReference type="ARBA" id="ARBA00023015"/>
    </source>
</evidence>
<dbReference type="CDD" id="cd12148">
    <property type="entry name" value="fungal_TF_MHR"/>
    <property type="match status" value="1"/>
</dbReference>
<dbReference type="InterPro" id="IPR036259">
    <property type="entry name" value="MFS_trans_sf"/>
</dbReference>
<feature type="region of interest" description="Disordered" evidence="7">
    <location>
        <begin position="1"/>
        <end position="34"/>
    </location>
</feature>
<dbReference type="GO" id="GO:0022857">
    <property type="term" value="F:transmembrane transporter activity"/>
    <property type="evidence" value="ECO:0007669"/>
    <property type="project" value="InterPro"/>
</dbReference>
<comment type="subcellular location">
    <subcellularLocation>
        <location evidence="2">Membrane</location>
        <topology evidence="2">Multi-pass membrane protein</topology>
    </subcellularLocation>
    <subcellularLocation>
        <location evidence="1">Nucleus</location>
    </subcellularLocation>
</comment>
<keyword evidence="8" id="KW-0472">Membrane</keyword>
<dbReference type="GO" id="GO:0000981">
    <property type="term" value="F:DNA-binding transcription factor activity, RNA polymerase II-specific"/>
    <property type="evidence" value="ECO:0007669"/>
    <property type="project" value="InterPro"/>
</dbReference>
<dbReference type="GO" id="GO:0006351">
    <property type="term" value="P:DNA-templated transcription"/>
    <property type="evidence" value="ECO:0007669"/>
    <property type="project" value="InterPro"/>
</dbReference>
<feature type="transmembrane region" description="Helical" evidence="8">
    <location>
        <begin position="45"/>
        <end position="69"/>
    </location>
</feature>
<protein>
    <submittedName>
        <fullName evidence="10">Major facilitator superfamily domain, general substrate transporter</fullName>
    </submittedName>
</protein>
<keyword evidence="6" id="KW-0539">Nucleus</keyword>
<evidence type="ECO:0000256" key="7">
    <source>
        <dbReference type="SAM" id="MobiDB-lite"/>
    </source>
</evidence>
<name>A0A162KCJ8_CORDF</name>
<gene>
    <name evidence="10" type="ORF">LEL_00297</name>
</gene>
<keyword evidence="11" id="KW-1185">Reference proteome</keyword>
<dbReference type="GO" id="GO:0016020">
    <property type="term" value="C:membrane"/>
    <property type="evidence" value="ECO:0007669"/>
    <property type="project" value="UniProtKB-SubCell"/>
</dbReference>
<feature type="transmembrane region" description="Helical" evidence="8">
    <location>
        <begin position="114"/>
        <end position="132"/>
    </location>
</feature>
<feature type="transmembrane region" description="Helical" evidence="8">
    <location>
        <begin position="195"/>
        <end position="215"/>
    </location>
</feature>
<reference evidence="10 11" key="1">
    <citation type="journal article" date="2016" name="Genome Biol. Evol.">
        <title>Divergent and convergent evolution of fungal pathogenicity.</title>
        <authorList>
            <person name="Shang Y."/>
            <person name="Xiao G."/>
            <person name="Zheng P."/>
            <person name="Cen K."/>
            <person name="Zhan S."/>
            <person name="Wang C."/>
        </authorList>
    </citation>
    <scope>NUCLEOTIDE SEQUENCE [LARGE SCALE GENOMIC DNA]</scope>
    <source>
        <strain evidence="10 11">RCEF 1005</strain>
    </source>
</reference>
<dbReference type="InterPro" id="IPR050815">
    <property type="entry name" value="TF_fung"/>
</dbReference>
<feature type="transmembrane region" description="Helical" evidence="8">
    <location>
        <begin position="236"/>
        <end position="259"/>
    </location>
</feature>
<evidence type="ECO:0000256" key="3">
    <source>
        <dbReference type="ARBA" id="ARBA00022723"/>
    </source>
</evidence>
<accession>A0A162KCJ8</accession>
<proteinExistence type="predicted"/>
<keyword evidence="5" id="KW-0804">Transcription</keyword>
<dbReference type="GO" id="GO:0005634">
    <property type="term" value="C:nucleus"/>
    <property type="evidence" value="ECO:0007669"/>
    <property type="project" value="UniProtKB-SubCell"/>
</dbReference>
<dbReference type="PANTHER" id="PTHR47338:SF19">
    <property type="entry name" value="ZN(II)2CYS6 TRANSCRIPTION FACTOR (EUROFUNG)"/>
    <property type="match status" value="1"/>
</dbReference>
<dbReference type="Pfam" id="PF07690">
    <property type="entry name" value="MFS_1"/>
    <property type="match status" value="1"/>
</dbReference>
<feature type="transmembrane region" description="Helical" evidence="8">
    <location>
        <begin position="368"/>
        <end position="389"/>
    </location>
</feature>
<comment type="caution">
    <text evidence="10">The sequence shown here is derived from an EMBL/GenBank/DDBJ whole genome shotgun (WGS) entry which is preliminary data.</text>
</comment>
<feature type="transmembrane region" description="Helical" evidence="8">
    <location>
        <begin position="164"/>
        <end position="183"/>
    </location>
</feature>
<dbReference type="Proteomes" id="UP000076881">
    <property type="component" value="Unassembled WGS sequence"/>
</dbReference>
<feature type="transmembrane region" description="Helical" evidence="8">
    <location>
        <begin position="327"/>
        <end position="348"/>
    </location>
</feature>
<feature type="transmembrane region" description="Helical" evidence="8">
    <location>
        <begin position="302"/>
        <end position="320"/>
    </location>
</feature>
<dbReference type="OrthoDB" id="5370478at2759"/>
<feature type="region of interest" description="Disordered" evidence="7">
    <location>
        <begin position="1048"/>
        <end position="1068"/>
    </location>
</feature>
<evidence type="ECO:0000259" key="9">
    <source>
        <dbReference type="SMART" id="SM00906"/>
    </source>
</evidence>
<evidence type="ECO:0000313" key="10">
    <source>
        <dbReference type="EMBL" id="OAA80752.1"/>
    </source>
</evidence>
<keyword evidence="8" id="KW-0812">Transmembrane</keyword>
<dbReference type="SMART" id="SM00906">
    <property type="entry name" value="Fungal_trans"/>
    <property type="match status" value="1"/>
</dbReference>
<organism evidence="10 11">
    <name type="scientific">Akanthomyces lecanii RCEF 1005</name>
    <dbReference type="NCBI Taxonomy" id="1081108"/>
    <lineage>
        <taxon>Eukaryota</taxon>
        <taxon>Fungi</taxon>
        <taxon>Dikarya</taxon>
        <taxon>Ascomycota</taxon>
        <taxon>Pezizomycotina</taxon>
        <taxon>Sordariomycetes</taxon>
        <taxon>Hypocreomycetidae</taxon>
        <taxon>Hypocreales</taxon>
        <taxon>Cordycipitaceae</taxon>
        <taxon>Akanthomyces</taxon>
        <taxon>Cordyceps confragosa</taxon>
    </lineage>
</organism>
<dbReference type="EMBL" id="AZHF01000001">
    <property type="protein sequence ID" value="OAA80752.1"/>
    <property type="molecule type" value="Genomic_DNA"/>
</dbReference>
<evidence type="ECO:0000256" key="6">
    <source>
        <dbReference type="ARBA" id="ARBA00023242"/>
    </source>
</evidence>
<evidence type="ECO:0000256" key="5">
    <source>
        <dbReference type="ARBA" id="ARBA00023163"/>
    </source>
</evidence>
<dbReference type="SUPFAM" id="SSF103473">
    <property type="entry name" value="MFS general substrate transporter"/>
    <property type="match status" value="1"/>
</dbReference>
<keyword evidence="4" id="KW-0805">Transcription regulation</keyword>
<evidence type="ECO:0000256" key="2">
    <source>
        <dbReference type="ARBA" id="ARBA00004141"/>
    </source>
</evidence>
<keyword evidence="8" id="KW-1133">Transmembrane helix</keyword>
<sequence>MSVEKPSTRPDPLAREVLHSDEETGSENHHESATKDDLQIDSWRGWIVVAASASSLFVFMGVIYSWGILQANLAHNSSMSLTTLTFVGSLATSFMTSICVFVGKAVRKFGYRETAIAGAILLGLGEFASSWVTHNLGALFVTHGVIFGVGGGLTILWFRKRRGLATGVVFGGGSLGAAVMGVATNSVVARIGAPWTFRILGFMLWAVCLPAACLMKQPASTRNAVPMLQWHRFKEVDFLIIFFGSALACFPLFIPPYFIPIFARSISQSGNIAIIGLTIWNIASTVGRVCAGYTADSLLGPLNSFLVSLVCCAVSSLAIWPFSSNMGVLAAFAVINGIGCGSFFSLFPTVLGSVFGPENTMGVLPIMWGGWFFGFFFGTPIAAQLYALAGTRTDTAAYRPAAYYAGGMSAIGIVFFVVLQPNIKITATFETLWGSLSLLGSSPQKADDPLAAGFGKEASKVKCIHAGSAPCQRCRRSNLDGCALSLPKTPTGKLKRKRTRQIGDSATPPRFRNEETQANASRQQSEATFPRSRGHSHHSGSRDRENESSLTSDSPLNPYESDLVESHVYNLPAGIVMKSLNVFTNKFPELAILHLPSFIAELRSSSSKEVIALLSAVLAVTRSQICVLNASWGEDLLPREHYALYAKDLLKDLILQHPNIQVVQALLIITLHEWGSRDFHKAWIYCGVAIRIMQALHSLRVAPYPLDLTSERKTDATSTAIETRTYWACFIMDCMVNSGTYNPPMLPMSEMIKLKIPRPVGIVEFAFGPDSSSGAPRSDESYANHSTGILDITQGFEILVAGFDIWTQVMTFIFQDGRRAPGMCAPPNCPWVPGSPWFTSRDQLDHWRASQHRKLYYPNNSVAVHMTLGYGETFAYLNLLYYVSTLMLHREYFPFLPTLEATPQGPVDHPKLEATAPERWWDDSAYVLFGAAENIAKILHESSECGVHLMTPFAGFCAFSAGYLNLYVYHFPRMNLGRSLQAKTCMDMCLDYLSEFRKIWTIADGWHASLLYSRAVENRSRYQGRTRTDFDVLHQSIHEFRGIDRSDQHTQEINGADLPGQQDTQRQDVDGIVPGVDTNTLLTQLMAEVSSNLDEQGAWSQWWPPVDEIALPETV</sequence>
<dbReference type="Pfam" id="PF04082">
    <property type="entry name" value="Fungal_trans"/>
    <property type="match status" value="1"/>
</dbReference>
<feature type="transmembrane region" description="Helical" evidence="8">
    <location>
        <begin position="401"/>
        <end position="419"/>
    </location>
</feature>
<evidence type="ECO:0000256" key="1">
    <source>
        <dbReference type="ARBA" id="ARBA00004123"/>
    </source>
</evidence>
<dbReference type="Gene3D" id="1.20.1250.20">
    <property type="entry name" value="MFS general substrate transporter like domains"/>
    <property type="match status" value="2"/>
</dbReference>
<dbReference type="GO" id="GO:0008270">
    <property type="term" value="F:zinc ion binding"/>
    <property type="evidence" value="ECO:0007669"/>
    <property type="project" value="InterPro"/>
</dbReference>
<feature type="transmembrane region" description="Helical" evidence="8">
    <location>
        <begin position="81"/>
        <end position="102"/>
    </location>
</feature>
<dbReference type="AlphaFoldDB" id="A0A162KCJ8"/>
<dbReference type="InterPro" id="IPR011701">
    <property type="entry name" value="MFS"/>
</dbReference>
<evidence type="ECO:0000256" key="8">
    <source>
        <dbReference type="SAM" id="Phobius"/>
    </source>
</evidence>
<feature type="transmembrane region" description="Helical" evidence="8">
    <location>
        <begin position="138"/>
        <end position="157"/>
    </location>
</feature>
<feature type="region of interest" description="Disordered" evidence="7">
    <location>
        <begin position="485"/>
        <end position="557"/>
    </location>
</feature>
<feature type="compositionally biased region" description="Polar residues" evidence="7">
    <location>
        <begin position="516"/>
        <end position="527"/>
    </location>
</feature>
<evidence type="ECO:0000313" key="11">
    <source>
        <dbReference type="Proteomes" id="UP000076881"/>
    </source>
</evidence>
<dbReference type="GO" id="GO:0003677">
    <property type="term" value="F:DNA binding"/>
    <property type="evidence" value="ECO:0007669"/>
    <property type="project" value="InterPro"/>
</dbReference>
<dbReference type="PANTHER" id="PTHR47338">
    <property type="entry name" value="ZN(II)2CYS6 TRANSCRIPTION FACTOR (EUROFUNG)-RELATED"/>
    <property type="match status" value="1"/>
</dbReference>
<keyword evidence="3" id="KW-0479">Metal-binding</keyword>